<reference evidence="1 2" key="1">
    <citation type="journal article" date="2013" name="Int. J. Syst. Evol. Microbiol.">
        <title>Aquimarina gracilis sp. nov., isolated from the gut microflora of a mussel, Mytilus coruscus, and emended description of Aquimarina spongiae.</title>
        <authorList>
            <person name="Park S.C."/>
            <person name="Choe H.N."/>
            <person name="Baik K.S."/>
            <person name="Seong C.N."/>
        </authorList>
    </citation>
    <scope>NUCLEOTIDE SEQUENCE [LARGE SCALE GENOMIC DNA]</scope>
    <source>
        <strain evidence="1 2">PSC32</strain>
    </source>
</reference>
<dbReference type="EMBL" id="JAYKLX010000006">
    <property type="protein sequence ID" value="MEB3346452.1"/>
    <property type="molecule type" value="Genomic_DNA"/>
</dbReference>
<dbReference type="Proteomes" id="UP001327027">
    <property type="component" value="Unassembled WGS sequence"/>
</dbReference>
<evidence type="ECO:0000313" key="2">
    <source>
        <dbReference type="Proteomes" id="UP001327027"/>
    </source>
</evidence>
<sequence length="257" mass="28777">MENYRHLQILVLAIITLLLSAVYGQETEFTGTFKAHNAAFTLRFKPMTDSFHGTLQTSNGVFPLKGEVHQQEMKGIVYTEIGNYDFSATSGKNKLIVLFQGVTYQYLRLSQDHELDNVDLTPYFKDTPNNKMGNLELYAQQIAGSQLVYYQRTSLFNDSMASSMTYVNFCKDGRFGVNYEGSFSVEGDYGGNAHGANYGSNFGTWKVIPGQNGPALQLNFANGGEGIYPINPQQLYTGRWRIGNTQYALQKGKVICR</sequence>
<dbReference type="RefSeq" id="WP_324180481.1">
    <property type="nucleotide sequence ID" value="NZ_BAABAW010000006.1"/>
</dbReference>
<name>A0ABU5ZX64_9FLAO</name>
<proteinExistence type="predicted"/>
<comment type="caution">
    <text evidence="1">The sequence shown here is derived from an EMBL/GenBank/DDBJ whole genome shotgun (WGS) entry which is preliminary data.</text>
</comment>
<protein>
    <submittedName>
        <fullName evidence="1">Uncharacterized protein</fullName>
    </submittedName>
</protein>
<organism evidence="1 2">
    <name type="scientific">Aquimarina gracilis</name>
    <dbReference type="NCBI Taxonomy" id="874422"/>
    <lineage>
        <taxon>Bacteria</taxon>
        <taxon>Pseudomonadati</taxon>
        <taxon>Bacteroidota</taxon>
        <taxon>Flavobacteriia</taxon>
        <taxon>Flavobacteriales</taxon>
        <taxon>Flavobacteriaceae</taxon>
        <taxon>Aquimarina</taxon>
    </lineage>
</organism>
<gene>
    <name evidence="1" type="ORF">U6A24_13325</name>
</gene>
<keyword evidence="2" id="KW-1185">Reference proteome</keyword>
<accession>A0ABU5ZX64</accession>
<evidence type="ECO:0000313" key="1">
    <source>
        <dbReference type="EMBL" id="MEB3346452.1"/>
    </source>
</evidence>